<evidence type="ECO:0000256" key="1">
    <source>
        <dbReference type="ARBA" id="ARBA00023015"/>
    </source>
</evidence>
<dbReference type="InterPro" id="IPR036388">
    <property type="entry name" value="WH-like_DNA-bd_sf"/>
</dbReference>
<dbReference type="InterPro" id="IPR016032">
    <property type="entry name" value="Sig_transdc_resp-reg_C-effctor"/>
</dbReference>
<gene>
    <name evidence="5" type="ORF">CEN44_07565</name>
</gene>
<dbReference type="PANTHER" id="PTHR44688:SF16">
    <property type="entry name" value="DNA-BINDING TRANSCRIPTIONAL ACTIVATOR DEVR_DOSR"/>
    <property type="match status" value="1"/>
</dbReference>
<keyword evidence="6" id="KW-1185">Reference proteome</keyword>
<evidence type="ECO:0000259" key="4">
    <source>
        <dbReference type="SMART" id="SM00421"/>
    </source>
</evidence>
<dbReference type="EMBL" id="NRQW01000153">
    <property type="protein sequence ID" value="PLZ91821.1"/>
    <property type="molecule type" value="Genomic_DNA"/>
</dbReference>
<comment type="caution">
    <text evidence="5">The sequence shown here is derived from an EMBL/GenBank/DDBJ whole genome shotgun (WGS) entry which is preliminary data.</text>
</comment>
<proteinExistence type="predicted"/>
<dbReference type="InterPro" id="IPR000792">
    <property type="entry name" value="Tscrpt_reg_LuxR_C"/>
</dbReference>
<dbReference type="Gene3D" id="1.10.10.10">
    <property type="entry name" value="Winged helix-like DNA-binding domain superfamily/Winged helix DNA-binding domain"/>
    <property type="match status" value="1"/>
</dbReference>
<evidence type="ECO:0000313" key="5">
    <source>
        <dbReference type="EMBL" id="PLZ91821.1"/>
    </source>
</evidence>
<dbReference type="SUPFAM" id="SSF46894">
    <property type="entry name" value="C-terminal effector domain of the bipartite response regulators"/>
    <property type="match status" value="1"/>
</dbReference>
<keyword evidence="1" id="KW-0805">Transcription regulation</keyword>
<dbReference type="Gene3D" id="3.30.450.20">
    <property type="entry name" value="PAS domain"/>
    <property type="match status" value="1"/>
</dbReference>
<dbReference type="Pfam" id="PF00196">
    <property type="entry name" value="GerE"/>
    <property type="match status" value="1"/>
</dbReference>
<evidence type="ECO:0000313" key="6">
    <source>
        <dbReference type="Proteomes" id="UP000235036"/>
    </source>
</evidence>
<dbReference type="GO" id="GO:0006355">
    <property type="term" value="P:regulation of DNA-templated transcription"/>
    <property type="evidence" value="ECO:0007669"/>
    <property type="project" value="InterPro"/>
</dbReference>
<reference evidence="5 6" key="1">
    <citation type="submission" date="2017-08" db="EMBL/GenBank/DDBJ databases">
        <title>Genomes of Fischerella (Mastigocladus) sp. strains.</title>
        <authorList>
            <person name="Miller S.R."/>
        </authorList>
    </citation>
    <scope>NUCLEOTIDE SEQUENCE [LARGE SCALE GENOMIC DNA]</scope>
    <source>
        <strain evidence="5 6">CCMEE 5323</strain>
    </source>
</reference>
<organism evidence="5 6">
    <name type="scientific">Fischerella muscicola CCMEE 5323</name>
    <dbReference type="NCBI Taxonomy" id="2019572"/>
    <lineage>
        <taxon>Bacteria</taxon>
        <taxon>Bacillati</taxon>
        <taxon>Cyanobacteriota</taxon>
        <taxon>Cyanophyceae</taxon>
        <taxon>Nostocales</taxon>
        <taxon>Hapalosiphonaceae</taxon>
        <taxon>Fischerella</taxon>
    </lineage>
</organism>
<evidence type="ECO:0000256" key="3">
    <source>
        <dbReference type="ARBA" id="ARBA00023163"/>
    </source>
</evidence>
<dbReference type="PANTHER" id="PTHR44688">
    <property type="entry name" value="DNA-BINDING TRANSCRIPTIONAL ACTIVATOR DEVR_DOSR"/>
    <property type="match status" value="1"/>
</dbReference>
<dbReference type="AlphaFoldDB" id="A0A2N6K5K4"/>
<feature type="domain" description="HTH luxR-type" evidence="4">
    <location>
        <begin position="177"/>
        <end position="229"/>
    </location>
</feature>
<sequence>MFIGGLNFCFWAEPTGRLIMFMSSNGQNHNIASSKIQYVKVDNSYIDKLQPALQIYLIQTILDSFVDGILILTTQRQLIYANEYALDICHQLRQNTKNQNIVPDEIWCFCDSMIESRKLFTKGNVSIEIEIDVNDQVKLRVRARWLYWDRCNQMFLLLTLEDCHQTSHSIAIADAKKYGLTEREAQVWILRRANCSYREIADRLYITINTVKKHLKNIYAKQQEIIYLV</sequence>
<keyword evidence="3" id="KW-0804">Transcription</keyword>
<evidence type="ECO:0000256" key="2">
    <source>
        <dbReference type="ARBA" id="ARBA00023125"/>
    </source>
</evidence>
<dbReference type="GO" id="GO:0003677">
    <property type="term" value="F:DNA binding"/>
    <property type="evidence" value="ECO:0007669"/>
    <property type="project" value="UniProtKB-KW"/>
</dbReference>
<protein>
    <submittedName>
        <fullName evidence="5">Helix-turn-helix transcriptional regulator</fullName>
    </submittedName>
</protein>
<dbReference type="SMART" id="SM00421">
    <property type="entry name" value="HTH_LUXR"/>
    <property type="match status" value="1"/>
</dbReference>
<dbReference type="PRINTS" id="PR00038">
    <property type="entry name" value="HTHLUXR"/>
</dbReference>
<keyword evidence="2" id="KW-0238">DNA-binding</keyword>
<dbReference type="Proteomes" id="UP000235036">
    <property type="component" value="Unassembled WGS sequence"/>
</dbReference>
<name>A0A2N6K5K4_FISMU</name>
<accession>A0A2N6K5K4</accession>